<dbReference type="GO" id="GO:0004144">
    <property type="term" value="F:diacylglycerol O-acyltransferase activity"/>
    <property type="evidence" value="ECO:0007669"/>
    <property type="project" value="InterPro"/>
</dbReference>
<organism evidence="2 3">
    <name type="scientific">Rhodococcus opacus M213</name>
    <dbReference type="NCBI Taxonomy" id="1129896"/>
    <lineage>
        <taxon>Bacteria</taxon>
        <taxon>Bacillati</taxon>
        <taxon>Actinomycetota</taxon>
        <taxon>Actinomycetes</taxon>
        <taxon>Mycobacteriales</taxon>
        <taxon>Nocardiaceae</taxon>
        <taxon>Rhodococcus</taxon>
    </lineage>
</organism>
<accession>K8XNF2</accession>
<comment type="caution">
    <text evidence="2">The sequence shown here is derived from an EMBL/GenBank/DDBJ whole genome shotgun (WGS) entry which is preliminary data.</text>
</comment>
<sequence>MFLLGESREHPMHVGGLAVFNPPDGASAADMRAMFDTALAATRSPYLSVSGPAVRSPRSAWGWDHLPHEEVDLEHHVRRAWHRLRSRPAPTGSRPPTGG</sequence>
<dbReference type="AlphaFoldDB" id="K8XNF2"/>
<feature type="domain" description="O-acyltransferase WSD1-like N-terminal" evidence="1">
    <location>
        <begin position="1"/>
        <end position="80"/>
    </location>
</feature>
<dbReference type="GO" id="GO:0045017">
    <property type="term" value="P:glycerolipid biosynthetic process"/>
    <property type="evidence" value="ECO:0007669"/>
    <property type="project" value="InterPro"/>
</dbReference>
<name>K8XNF2_RHOOP</name>
<protein>
    <recommendedName>
        <fullName evidence="1">O-acyltransferase WSD1-like N-terminal domain-containing protein</fullName>
    </recommendedName>
</protein>
<evidence type="ECO:0000313" key="2">
    <source>
        <dbReference type="EMBL" id="EKT79762.1"/>
    </source>
</evidence>
<dbReference type="Pfam" id="PF03007">
    <property type="entry name" value="WS_DGAT_cat"/>
    <property type="match status" value="1"/>
</dbReference>
<dbReference type="InterPro" id="IPR004255">
    <property type="entry name" value="O-acyltransferase_WSD1_N"/>
</dbReference>
<dbReference type="Proteomes" id="UP000005951">
    <property type="component" value="Unassembled WGS sequence"/>
</dbReference>
<evidence type="ECO:0000259" key="1">
    <source>
        <dbReference type="Pfam" id="PF03007"/>
    </source>
</evidence>
<proteinExistence type="predicted"/>
<reference evidence="2 3" key="1">
    <citation type="journal article" date="2013" name="Genome Announc.">
        <title>Draft Genome Sequence of Rhodococcus opacus Strain M213 Shows a Diverse Catabolic Potential.</title>
        <authorList>
            <person name="Pathak A."/>
            <person name="Green S.J."/>
            <person name="Ogram A."/>
            <person name="Chauhan A."/>
        </authorList>
    </citation>
    <scope>NUCLEOTIDE SEQUENCE [LARGE SCALE GENOMIC DNA]</scope>
    <source>
        <strain evidence="2 3">M213</strain>
    </source>
</reference>
<dbReference type="EMBL" id="AJYC02000077">
    <property type="protein sequence ID" value="EKT79762.1"/>
    <property type="molecule type" value="Genomic_DNA"/>
</dbReference>
<evidence type="ECO:0000313" key="3">
    <source>
        <dbReference type="Proteomes" id="UP000005951"/>
    </source>
</evidence>
<gene>
    <name evidence="2" type="ORF">WSS_A25430</name>
</gene>